<gene>
    <name evidence="1" type="ORF">ICL16_36370</name>
</gene>
<dbReference type="RefSeq" id="WP_190836454.1">
    <property type="nucleotide sequence ID" value="NZ_CAWPPI010000110.1"/>
</dbReference>
<organism evidence="1 2">
    <name type="scientific">Iningainema tapete BLCC-T55</name>
    <dbReference type="NCBI Taxonomy" id="2748662"/>
    <lineage>
        <taxon>Bacteria</taxon>
        <taxon>Bacillati</taxon>
        <taxon>Cyanobacteriota</taxon>
        <taxon>Cyanophyceae</taxon>
        <taxon>Nostocales</taxon>
        <taxon>Scytonemataceae</taxon>
        <taxon>Iningainema tapete</taxon>
    </lineage>
</organism>
<protein>
    <submittedName>
        <fullName evidence="1">Uncharacterized protein</fullName>
    </submittedName>
</protein>
<sequence>MYSTKSIINIRVSFFTLINVIITKLKQQKNKIHDYSQFVCGRDYVLEAVSNFTYYMTAQSKGVKRGDYVMLKNGPNSELYQIEEIDYYSDPSDMWMALLKKVVAE</sequence>
<dbReference type="Proteomes" id="UP000629098">
    <property type="component" value="Unassembled WGS sequence"/>
</dbReference>
<comment type="caution">
    <text evidence="1">The sequence shown here is derived from an EMBL/GenBank/DDBJ whole genome shotgun (WGS) entry which is preliminary data.</text>
</comment>
<evidence type="ECO:0000313" key="2">
    <source>
        <dbReference type="Proteomes" id="UP000629098"/>
    </source>
</evidence>
<dbReference type="EMBL" id="JACXAE010000110">
    <property type="protein sequence ID" value="MBD2777382.1"/>
    <property type="molecule type" value="Genomic_DNA"/>
</dbReference>
<proteinExistence type="predicted"/>
<name>A0A8J6XW40_9CYAN</name>
<dbReference type="AlphaFoldDB" id="A0A8J6XW40"/>
<keyword evidence="2" id="KW-1185">Reference proteome</keyword>
<evidence type="ECO:0000313" key="1">
    <source>
        <dbReference type="EMBL" id="MBD2777382.1"/>
    </source>
</evidence>
<reference evidence="1" key="1">
    <citation type="submission" date="2020-09" db="EMBL/GenBank/DDBJ databases">
        <title>Iningainema tapete sp. nov. (Scytonemataceae, Cyanobacteria) from greenhouses in central Florida (USA) produces two types of nodularin with biosynthetic potential for microcystin-LR and anabaenopeptins.</title>
        <authorList>
            <person name="Berthold D.E."/>
            <person name="Lefler F.W."/>
            <person name="Huang I.-S."/>
            <person name="Abdulla H."/>
            <person name="Zimba P.V."/>
            <person name="Laughinghouse H.D. IV."/>
        </authorList>
    </citation>
    <scope>NUCLEOTIDE SEQUENCE</scope>
    <source>
        <strain evidence="1">BLCCT55</strain>
    </source>
</reference>
<accession>A0A8J6XW40</accession>